<organism evidence="4 5">
    <name type="scientific">Oceanomicrobium pacificus</name>
    <dbReference type="NCBI Taxonomy" id="2692916"/>
    <lineage>
        <taxon>Bacteria</taxon>
        <taxon>Pseudomonadati</taxon>
        <taxon>Pseudomonadota</taxon>
        <taxon>Alphaproteobacteria</taxon>
        <taxon>Rhodobacterales</taxon>
        <taxon>Paracoccaceae</taxon>
        <taxon>Oceanomicrobium</taxon>
    </lineage>
</organism>
<proteinExistence type="predicted"/>
<protein>
    <recommendedName>
        <fullName evidence="3">Zinc finger/thioredoxin putative domain-containing protein</fullName>
    </recommendedName>
</protein>
<keyword evidence="2" id="KW-0812">Transmembrane</keyword>
<sequence>MRIICPSCSAQYEVDDNAIPEEGREVQCGTCSTTWFQDKRSAEAPMPLGDPIGGQAAPPAAQEPAAEPEYTPPNYFDKVSDGAGDTPQAPAEPAPEMGADRVTGDSPASRTASEPDRSTDFSFEEEEGATAPPTAPPAPSDAELAAARAASAAAVAAPRAEEPAQPAAADPGPPPASVEPPRADPAPSPAAPAPVEPAETAQAAAPQAAAPAPAAAEDDDLMAKLRNELSAAEPADDAANSHPSTGRRATVAEAASRSGVISKDDEAELARAKGDLPDANDLSASLREEREFEDLSAPVVKKKSSFWPGAMTALLLFLVALGIYVARAPIAEAVPEAAPYLQGYEAGVDNARVIVIQLYEGVTDFATDEGDAPAE</sequence>
<feature type="compositionally biased region" description="Low complexity" evidence="1">
    <location>
        <begin position="196"/>
        <end position="215"/>
    </location>
</feature>
<keyword evidence="2" id="KW-1133">Transmembrane helix</keyword>
<dbReference type="Proteomes" id="UP000436016">
    <property type="component" value="Unassembled WGS sequence"/>
</dbReference>
<reference evidence="4 5" key="1">
    <citation type="submission" date="2019-12" db="EMBL/GenBank/DDBJ databases">
        <title>Strain KN286 was isolated from seawater, which was collected from Caroline Seamount in the tropical western Pacific.</title>
        <authorList>
            <person name="Wang Q."/>
        </authorList>
    </citation>
    <scope>NUCLEOTIDE SEQUENCE [LARGE SCALE GENOMIC DNA]</scope>
    <source>
        <strain evidence="4 5">KN286</strain>
    </source>
</reference>
<dbReference type="RefSeq" id="WP_160850991.1">
    <property type="nucleotide sequence ID" value="NZ_WUWG01000001.1"/>
</dbReference>
<feature type="compositionally biased region" description="Low complexity" evidence="1">
    <location>
        <begin position="140"/>
        <end position="170"/>
    </location>
</feature>
<evidence type="ECO:0000256" key="2">
    <source>
        <dbReference type="SAM" id="Phobius"/>
    </source>
</evidence>
<dbReference type="AlphaFoldDB" id="A0A6B0TQB2"/>
<evidence type="ECO:0000313" key="5">
    <source>
        <dbReference type="Proteomes" id="UP000436016"/>
    </source>
</evidence>
<comment type="caution">
    <text evidence="4">The sequence shown here is derived from an EMBL/GenBank/DDBJ whole genome shotgun (WGS) entry which is preliminary data.</text>
</comment>
<accession>A0A6B0TQB2</accession>
<evidence type="ECO:0000313" key="4">
    <source>
        <dbReference type="EMBL" id="MXU63985.1"/>
    </source>
</evidence>
<keyword evidence="2" id="KW-0472">Membrane</keyword>
<feature type="compositionally biased region" description="Pro residues" evidence="1">
    <location>
        <begin position="171"/>
        <end position="195"/>
    </location>
</feature>
<evidence type="ECO:0000256" key="1">
    <source>
        <dbReference type="SAM" id="MobiDB-lite"/>
    </source>
</evidence>
<dbReference type="Pfam" id="PF13717">
    <property type="entry name" value="Zn_ribbon_4"/>
    <property type="match status" value="1"/>
</dbReference>
<dbReference type="InterPro" id="IPR011723">
    <property type="entry name" value="Znf/thioredoxin_put"/>
</dbReference>
<keyword evidence="5" id="KW-1185">Reference proteome</keyword>
<gene>
    <name evidence="4" type="ORF">GSH16_00900</name>
</gene>
<feature type="compositionally biased region" description="Low complexity" evidence="1">
    <location>
        <begin position="56"/>
        <end position="73"/>
    </location>
</feature>
<feature type="region of interest" description="Disordered" evidence="1">
    <location>
        <begin position="42"/>
        <end position="263"/>
    </location>
</feature>
<feature type="domain" description="Zinc finger/thioredoxin putative" evidence="3">
    <location>
        <begin position="1"/>
        <end position="36"/>
    </location>
</feature>
<evidence type="ECO:0000259" key="3">
    <source>
        <dbReference type="Pfam" id="PF13717"/>
    </source>
</evidence>
<name>A0A6B0TQB2_9RHOB</name>
<dbReference type="EMBL" id="WUWG01000001">
    <property type="protein sequence ID" value="MXU63985.1"/>
    <property type="molecule type" value="Genomic_DNA"/>
</dbReference>
<dbReference type="NCBIfam" id="TIGR02098">
    <property type="entry name" value="MJ0042_CXXC"/>
    <property type="match status" value="1"/>
</dbReference>
<feature type="transmembrane region" description="Helical" evidence="2">
    <location>
        <begin position="306"/>
        <end position="326"/>
    </location>
</feature>